<dbReference type="AlphaFoldDB" id="A0A382VHE1"/>
<keyword evidence="1" id="KW-0704">Schiff base</keyword>
<dbReference type="InterPro" id="IPR013785">
    <property type="entry name" value="Aldolase_TIM"/>
</dbReference>
<evidence type="ECO:0000256" key="1">
    <source>
        <dbReference type="ARBA" id="ARBA00023270"/>
    </source>
</evidence>
<dbReference type="GO" id="GO:0005975">
    <property type="term" value="P:carbohydrate metabolic process"/>
    <property type="evidence" value="ECO:0007669"/>
    <property type="project" value="InterPro"/>
</dbReference>
<dbReference type="Pfam" id="PF00923">
    <property type="entry name" value="TAL_FSA"/>
    <property type="match status" value="1"/>
</dbReference>
<proteinExistence type="predicted"/>
<feature type="non-terminal residue" evidence="2">
    <location>
        <position position="101"/>
    </location>
</feature>
<gene>
    <name evidence="2" type="ORF">METZ01_LOCUS398165</name>
</gene>
<accession>A0A382VHE1</accession>
<sequence>MPNAIHETQRLGQSIWYDNMQRSMISSGELQRLVDIGITGITSNPTIFEKAITGSADYDETLSALVSEGMGVVESYEALTVEDIQNAADILRPVYEATNGI</sequence>
<dbReference type="PROSITE" id="PS01054">
    <property type="entry name" value="TRANSALDOLASE_1"/>
    <property type="match status" value="1"/>
</dbReference>
<evidence type="ECO:0000313" key="2">
    <source>
        <dbReference type="EMBL" id="SVD45311.1"/>
    </source>
</evidence>
<dbReference type="InterPro" id="IPR018225">
    <property type="entry name" value="Transaldolase_AS"/>
</dbReference>
<dbReference type="InterPro" id="IPR001585">
    <property type="entry name" value="TAL/FSA"/>
</dbReference>
<dbReference type="EMBL" id="UINC01151605">
    <property type="protein sequence ID" value="SVD45311.1"/>
    <property type="molecule type" value="Genomic_DNA"/>
</dbReference>
<protein>
    <recommendedName>
        <fullName evidence="3">Transaldolase</fullName>
    </recommendedName>
</protein>
<dbReference type="SUPFAM" id="SSF51569">
    <property type="entry name" value="Aldolase"/>
    <property type="match status" value="1"/>
</dbReference>
<dbReference type="Gene3D" id="3.20.20.70">
    <property type="entry name" value="Aldolase class I"/>
    <property type="match status" value="1"/>
</dbReference>
<name>A0A382VHE1_9ZZZZ</name>
<organism evidence="2">
    <name type="scientific">marine metagenome</name>
    <dbReference type="NCBI Taxonomy" id="408172"/>
    <lineage>
        <taxon>unclassified sequences</taxon>
        <taxon>metagenomes</taxon>
        <taxon>ecological metagenomes</taxon>
    </lineage>
</organism>
<reference evidence="2" key="1">
    <citation type="submission" date="2018-05" db="EMBL/GenBank/DDBJ databases">
        <authorList>
            <person name="Lanie J.A."/>
            <person name="Ng W.-L."/>
            <person name="Kazmierczak K.M."/>
            <person name="Andrzejewski T.M."/>
            <person name="Davidsen T.M."/>
            <person name="Wayne K.J."/>
            <person name="Tettelin H."/>
            <person name="Glass J.I."/>
            <person name="Rusch D."/>
            <person name="Podicherti R."/>
            <person name="Tsui H.-C.T."/>
            <person name="Winkler M.E."/>
        </authorList>
    </citation>
    <scope>NUCLEOTIDE SEQUENCE</scope>
</reference>
<evidence type="ECO:0008006" key="3">
    <source>
        <dbReference type="Google" id="ProtNLM"/>
    </source>
</evidence>